<protein>
    <submittedName>
        <fullName evidence="1">Uncharacterized protein</fullName>
    </submittedName>
</protein>
<sequence>MQWYRSARERQLQVFVLFNYTKGRKHESVAASVVDGEATWSGTLEDLPPCGRVTGEKGKSTEWYPSSMHNKSNANFGYATTEVGSGRWKVWHLDVTGLLSVFQDLPKWHGVEVIDMRTVHVESYLARKLGKYTSDGGSRKGVRTRIHAG</sequence>
<dbReference type="AlphaFoldDB" id="A0AAN8NNX9"/>
<dbReference type="EMBL" id="JAWJWE010000038">
    <property type="protein sequence ID" value="KAK6623275.1"/>
    <property type="molecule type" value="Genomic_DNA"/>
</dbReference>
<dbReference type="Proteomes" id="UP001372834">
    <property type="component" value="Unassembled WGS sequence"/>
</dbReference>
<proteinExistence type="predicted"/>
<comment type="caution">
    <text evidence="1">The sequence shown here is derived from an EMBL/GenBank/DDBJ whole genome shotgun (WGS) entry which is preliminary data.</text>
</comment>
<evidence type="ECO:0000313" key="1">
    <source>
        <dbReference type="EMBL" id="KAK6623275.1"/>
    </source>
</evidence>
<organism evidence="1 2">
    <name type="scientific">Polyplax serrata</name>
    <name type="common">Common mouse louse</name>
    <dbReference type="NCBI Taxonomy" id="468196"/>
    <lineage>
        <taxon>Eukaryota</taxon>
        <taxon>Metazoa</taxon>
        <taxon>Ecdysozoa</taxon>
        <taxon>Arthropoda</taxon>
        <taxon>Hexapoda</taxon>
        <taxon>Insecta</taxon>
        <taxon>Pterygota</taxon>
        <taxon>Neoptera</taxon>
        <taxon>Paraneoptera</taxon>
        <taxon>Psocodea</taxon>
        <taxon>Troctomorpha</taxon>
        <taxon>Phthiraptera</taxon>
        <taxon>Anoplura</taxon>
        <taxon>Polyplacidae</taxon>
        <taxon>Polyplax</taxon>
    </lineage>
</organism>
<gene>
    <name evidence="1" type="ORF">RUM43_009127</name>
</gene>
<accession>A0AAN8NNX9</accession>
<name>A0AAN8NNX9_POLSC</name>
<evidence type="ECO:0000313" key="2">
    <source>
        <dbReference type="Proteomes" id="UP001372834"/>
    </source>
</evidence>
<reference evidence="1 2" key="1">
    <citation type="submission" date="2023-10" db="EMBL/GenBank/DDBJ databases">
        <title>Genomes of two closely related lineages of the louse Polyplax serrata with different host specificities.</title>
        <authorList>
            <person name="Martinu J."/>
            <person name="Tarabai H."/>
            <person name="Stefka J."/>
            <person name="Hypsa V."/>
        </authorList>
    </citation>
    <scope>NUCLEOTIDE SEQUENCE [LARGE SCALE GENOMIC DNA]</scope>
    <source>
        <strain evidence="1">HR10_N</strain>
    </source>
</reference>